<keyword evidence="2" id="KW-1185">Reference proteome</keyword>
<protein>
    <recommendedName>
        <fullName evidence="3">Resolvase/invertase-type recombinase catalytic domain-containing protein</fullName>
    </recommendedName>
</protein>
<gene>
    <name evidence="1" type="ORF">ACFP4F_31310</name>
</gene>
<evidence type="ECO:0000313" key="1">
    <source>
        <dbReference type="EMBL" id="MFC6067007.1"/>
    </source>
</evidence>
<comment type="caution">
    <text evidence="1">The sequence shown here is derived from an EMBL/GenBank/DDBJ whole genome shotgun (WGS) entry which is preliminary data.</text>
</comment>
<proteinExistence type="predicted"/>
<accession>A0ABW1MUD4</accession>
<dbReference type="EMBL" id="JBHSPX010000009">
    <property type="protein sequence ID" value="MFC6067007.1"/>
    <property type="molecule type" value="Genomic_DNA"/>
</dbReference>
<dbReference type="Proteomes" id="UP001596139">
    <property type="component" value="Unassembled WGS sequence"/>
</dbReference>
<evidence type="ECO:0008006" key="3">
    <source>
        <dbReference type="Google" id="ProtNLM"/>
    </source>
</evidence>
<name>A0ABW1MUD4_9ACTN</name>
<sequence>MCQSTARRTQTSWIDRERDFEAWLKPDQVRVKAAPYVSLAAARRGHVERVVAQLRTKGRVPRVCLYALTAGRQEPTHSLDAVRAFAERQGWQVGPGKSYTDRHGVTDLMTRPGWSYVRQQIRSGRADGVVALTYSVISPHQDEYERQLDWFVDHFGFIALVTPESTAVPR</sequence>
<evidence type="ECO:0000313" key="2">
    <source>
        <dbReference type="Proteomes" id="UP001596139"/>
    </source>
</evidence>
<dbReference type="RefSeq" id="WP_031054787.1">
    <property type="nucleotide sequence ID" value="NZ_JBHSPX010000009.1"/>
</dbReference>
<reference evidence="2" key="1">
    <citation type="journal article" date="2019" name="Int. J. Syst. Evol. Microbiol.">
        <title>The Global Catalogue of Microorganisms (GCM) 10K type strain sequencing project: providing services to taxonomists for standard genome sequencing and annotation.</title>
        <authorList>
            <consortium name="The Broad Institute Genomics Platform"/>
            <consortium name="The Broad Institute Genome Sequencing Center for Infectious Disease"/>
            <person name="Wu L."/>
            <person name="Ma J."/>
        </authorList>
    </citation>
    <scope>NUCLEOTIDE SEQUENCE [LARGE SCALE GENOMIC DNA]</scope>
    <source>
        <strain evidence="2">CGMCC 1.15180</strain>
    </source>
</reference>
<organism evidence="1 2">
    <name type="scientific">Streptomyces ochraceiscleroticus</name>
    <dbReference type="NCBI Taxonomy" id="47761"/>
    <lineage>
        <taxon>Bacteria</taxon>
        <taxon>Bacillati</taxon>
        <taxon>Actinomycetota</taxon>
        <taxon>Actinomycetes</taxon>
        <taxon>Kitasatosporales</taxon>
        <taxon>Streptomycetaceae</taxon>
        <taxon>Streptomyces</taxon>
    </lineage>
</organism>